<gene>
    <name evidence="3" type="ORF">NDU88_011497</name>
    <name evidence="4" type="ORF">NDU88_011518</name>
</gene>
<evidence type="ECO:0000313" key="5">
    <source>
        <dbReference type="Proteomes" id="UP001066276"/>
    </source>
</evidence>
<dbReference type="AlphaFoldDB" id="A0AAV7S546"/>
<protein>
    <recommendedName>
        <fullName evidence="6">Secreted protein</fullName>
    </recommendedName>
</protein>
<dbReference type="EMBL" id="JANPWB010000009">
    <property type="protein sequence ID" value="KAJ1158824.1"/>
    <property type="molecule type" value="Genomic_DNA"/>
</dbReference>
<proteinExistence type="predicted"/>
<evidence type="ECO:0000256" key="1">
    <source>
        <dbReference type="SAM" id="MobiDB-lite"/>
    </source>
</evidence>
<evidence type="ECO:0000256" key="2">
    <source>
        <dbReference type="SAM" id="SignalP"/>
    </source>
</evidence>
<organism evidence="4 5">
    <name type="scientific">Pleurodeles waltl</name>
    <name type="common">Iberian ribbed newt</name>
    <dbReference type="NCBI Taxonomy" id="8319"/>
    <lineage>
        <taxon>Eukaryota</taxon>
        <taxon>Metazoa</taxon>
        <taxon>Chordata</taxon>
        <taxon>Craniata</taxon>
        <taxon>Vertebrata</taxon>
        <taxon>Euteleostomi</taxon>
        <taxon>Amphibia</taxon>
        <taxon>Batrachia</taxon>
        <taxon>Caudata</taxon>
        <taxon>Salamandroidea</taxon>
        <taxon>Salamandridae</taxon>
        <taxon>Pleurodelinae</taxon>
        <taxon>Pleurodeles</taxon>
    </lineage>
</organism>
<sequence length="70" mass="7846">MQGCPLLSICWLLQLLELRVAAELEQRQPRPPRPPYKPHLVKRAVSAGVHGRSREEFPSSTSRCYGFGSG</sequence>
<evidence type="ECO:0008006" key="6">
    <source>
        <dbReference type="Google" id="ProtNLM"/>
    </source>
</evidence>
<reference evidence="4" key="1">
    <citation type="journal article" date="2022" name="bioRxiv">
        <title>Sequencing and chromosome-scale assembly of the giantPleurodeles waltlgenome.</title>
        <authorList>
            <person name="Brown T."/>
            <person name="Elewa A."/>
            <person name="Iarovenko S."/>
            <person name="Subramanian E."/>
            <person name="Araus A.J."/>
            <person name="Petzold A."/>
            <person name="Susuki M."/>
            <person name="Suzuki K.-i.T."/>
            <person name="Hayashi T."/>
            <person name="Toyoda A."/>
            <person name="Oliveira C."/>
            <person name="Osipova E."/>
            <person name="Leigh N.D."/>
            <person name="Simon A."/>
            <person name="Yun M.H."/>
        </authorList>
    </citation>
    <scope>NUCLEOTIDE SEQUENCE</scope>
    <source>
        <strain evidence="4">20211129_DDA</strain>
        <tissue evidence="4">Liver</tissue>
    </source>
</reference>
<dbReference type="Proteomes" id="UP001066276">
    <property type="component" value="Chromosome 5"/>
</dbReference>
<accession>A0AAV7S546</accession>
<name>A0AAV7S546_PLEWA</name>
<dbReference type="EMBL" id="JANPWB010000009">
    <property type="protein sequence ID" value="KAJ1158845.1"/>
    <property type="molecule type" value="Genomic_DNA"/>
</dbReference>
<evidence type="ECO:0000313" key="3">
    <source>
        <dbReference type="EMBL" id="KAJ1158824.1"/>
    </source>
</evidence>
<keyword evidence="2" id="KW-0732">Signal</keyword>
<comment type="caution">
    <text evidence="4">The sequence shown here is derived from an EMBL/GenBank/DDBJ whole genome shotgun (WGS) entry which is preliminary data.</text>
</comment>
<keyword evidence="5" id="KW-1185">Reference proteome</keyword>
<feature type="region of interest" description="Disordered" evidence="1">
    <location>
        <begin position="47"/>
        <end position="70"/>
    </location>
</feature>
<evidence type="ECO:0000313" key="4">
    <source>
        <dbReference type="EMBL" id="KAJ1158845.1"/>
    </source>
</evidence>
<feature type="signal peptide" evidence="2">
    <location>
        <begin position="1"/>
        <end position="21"/>
    </location>
</feature>
<feature type="chain" id="PRO_5044715953" description="Secreted protein" evidence="2">
    <location>
        <begin position="22"/>
        <end position="70"/>
    </location>
</feature>